<dbReference type="eggNOG" id="ENOG502TCC6">
    <property type="taxonomic scope" value="Eukaryota"/>
</dbReference>
<organism evidence="4 5">
    <name type="scientific">Drosophila ananassae</name>
    <name type="common">Fruit fly</name>
    <dbReference type="NCBI Taxonomy" id="7217"/>
    <lineage>
        <taxon>Eukaryota</taxon>
        <taxon>Metazoa</taxon>
        <taxon>Ecdysozoa</taxon>
        <taxon>Arthropoda</taxon>
        <taxon>Hexapoda</taxon>
        <taxon>Insecta</taxon>
        <taxon>Pterygota</taxon>
        <taxon>Neoptera</taxon>
        <taxon>Endopterygota</taxon>
        <taxon>Diptera</taxon>
        <taxon>Brachycera</taxon>
        <taxon>Muscomorpha</taxon>
        <taxon>Ephydroidea</taxon>
        <taxon>Drosophilidae</taxon>
        <taxon>Drosophila</taxon>
        <taxon>Sophophora</taxon>
    </lineage>
</organism>
<dbReference type="EMBL" id="CH902619">
    <property type="protein sequence ID" value="EDV37077.2"/>
    <property type="molecule type" value="Genomic_DNA"/>
</dbReference>
<feature type="region of interest" description="Disordered" evidence="1">
    <location>
        <begin position="187"/>
        <end position="267"/>
    </location>
</feature>
<feature type="signal peptide" evidence="2">
    <location>
        <begin position="1"/>
        <end position="23"/>
    </location>
</feature>
<gene>
    <name evidence="4" type="primary">Dana\GF11614</name>
    <name evidence="4" type="synonym">dana_GLEANR_11658</name>
    <name evidence="4" type="ORF">GF11614</name>
</gene>
<keyword evidence="5" id="KW-1185">Reference proteome</keyword>
<proteinExistence type="predicted"/>
<feature type="chain" id="PRO_5006454769" description="DUF753 domain-containing protein" evidence="2">
    <location>
        <begin position="24"/>
        <end position="293"/>
    </location>
</feature>
<dbReference type="PANTHER" id="PTHR21721:SF26">
    <property type="entry name" value="DUF753 DOMAIN-CONTAINING PROTEIN-RELATED"/>
    <property type="match status" value="1"/>
</dbReference>
<dbReference type="InParanoid" id="B3MJ11"/>
<accession>B3MJ11</accession>
<evidence type="ECO:0000313" key="4">
    <source>
        <dbReference type="EMBL" id="EDV37077.2"/>
    </source>
</evidence>
<dbReference type="Pfam" id="PF05444">
    <property type="entry name" value="DUF753"/>
    <property type="match status" value="2"/>
</dbReference>
<evidence type="ECO:0000256" key="2">
    <source>
        <dbReference type="SAM" id="SignalP"/>
    </source>
</evidence>
<dbReference type="InterPro" id="IPR008472">
    <property type="entry name" value="DUF753"/>
</dbReference>
<dbReference type="HOGENOM" id="CLU_087094_0_0_1"/>
<dbReference type="PANTHER" id="PTHR21721">
    <property type="entry name" value="GH09876P-RELATED"/>
    <property type="match status" value="1"/>
</dbReference>
<dbReference type="Proteomes" id="UP000007801">
    <property type="component" value="Unassembled WGS sequence"/>
</dbReference>
<dbReference type="KEGG" id="dan:6494478"/>
<protein>
    <recommendedName>
        <fullName evidence="3">DUF753 domain-containing protein</fullName>
    </recommendedName>
</protein>
<dbReference type="STRING" id="7217.B3MJ11"/>
<feature type="domain" description="DUF753" evidence="3">
    <location>
        <begin position="108"/>
        <end position="175"/>
    </location>
</feature>
<evidence type="ECO:0000313" key="5">
    <source>
        <dbReference type="Proteomes" id="UP000007801"/>
    </source>
</evidence>
<evidence type="ECO:0000259" key="3">
    <source>
        <dbReference type="Pfam" id="PF05444"/>
    </source>
</evidence>
<feature type="compositionally biased region" description="Low complexity" evidence="1">
    <location>
        <begin position="192"/>
        <end position="238"/>
    </location>
</feature>
<keyword evidence="2" id="KW-0732">Signal</keyword>
<dbReference type="AlphaFoldDB" id="B3MJ11"/>
<feature type="compositionally biased region" description="Pro residues" evidence="1">
    <location>
        <begin position="239"/>
        <end position="260"/>
    </location>
</feature>
<dbReference type="OrthoDB" id="7862366at2759"/>
<feature type="domain" description="DUF753" evidence="3">
    <location>
        <begin position="26"/>
        <end position="99"/>
    </location>
</feature>
<evidence type="ECO:0000256" key="1">
    <source>
        <dbReference type="SAM" id="MobiDB-lite"/>
    </source>
</evidence>
<reference evidence="4 5" key="1">
    <citation type="journal article" date="2007" name="Nature">
        <title>Evolution of genes and genomes on the Drosophila phylogeny.</title>
        <authorList>
            <consortium name="Drosophila 12 Genomes Consortium"/>
            <person name="Clark A.G."/>
            <person name="Eisen M.B."/>
            <person name="Smith D.R."/>
            <person name="Bergman C.M."/>
            <person name="Oliver B."/>
            <person name="Markow T.A."/>
            <person name="Kaufman T.C."/>
            <person name="Kellis M."/>
            <person name="Gelbart W."/>
            <person name="Iyer V.N."/>
            <person name="Pollard D.A."/>
            <person name="Sackton T.B."/>
            <person name="Larracuente A.M."/>
            <person name="Singh N.D."/>
            <person name="Abad J.P."/>
            <person name="Abt D.N."/>
            <person name="Adryan B."/>
            <person name="Aguade M."/>
            <person name="Akashi H."/>
            <person name="Anderson W.W."/>
            <person name="Aquadro C.F."/>
            <person name="Ardell D.H."/>
            <person name="Arguello R."/>
            <person name="Artieri C.G."/>
            <person name="Barbash D.A."/>
            <person name="Barker D."/>
            <person name="Barsanti P."/>
            <person name="Batterham P."/>
            <person name="Batzoglou S."/>
            <person name="Begun D."/>
            <person name="Bhutkar A."/>
            <person name="Blanco E."/>
            <person name="Bosak S.A."/>
            <person name="Bradley R.K."/>
            <person name="Brand A.D."/>
            <person name="Brent M.R."/>
            <person name="Brooks A.N."/>
            <person name="Brown R.H."/>
            <person name="Butlin R.K."/>
            <person name="Caggese C."/>
            <person name="Calvi B.R."/>
            <person name="Bernardo de Carvalho A."/>
            <person name="Caspi A."/>
            <person name="Castrezana S."/>
            <person name="Celniker S.E."/>
            <person name="Chang J.L."/>
            <person name="Chapple C."/>
            <person name="Chatterji S."/>
            <person name="Chinwalla A."/>
            <person name="Civetta A."/>
            <person name="Clifton S.W."/>
            <person name="Comeron J.M."/>
            <person name="Costello J.C."/>
            <person name="Coyne J.A."/>
            <person name="Daub J."/>
            <person name="David R.G."/>
            <person name="Delcher A.L."/>
            <person name="Delehaunty K."/>
            <person name="Do C.B."/>
            <person name="Ebling H."/>
            <person name="Edwards K."/>
            <person name="Eickbush T."/>
            <person name="Evans J.D."/>
            <person name="Filipski A."/>
            <person name="Findeiss S."/>
            <person name="Freyhult E."/>
            <person name="Fulton L."/>
            <person name="Fulton R."/>
            <person name="Garcia A.C."/>
            <person name="Gardiner A."/>
            <person name="Garfield D.A."/>
            <person name="Garvin B.E."/>
            <person name="Gibson G."/>
            <person name="Gilbert D."/>
            <person name="Gnerre S."/>
            <person name="Godfrey J."/>
            <person name="Good R."/>
            <person name="Gotea V."/>
            <person name="Gravely B."/>
            <person name="Greenberg A.J."/>
            <person name="Griffiths-Jones S."/>
            <person name="Gross S."/>
            <person name="Guigo R."/>
            <person name="Gustafson E.A."/>
            <person name="Haerty W."/>
            <person name="Hahn M.W."/>
            <person name="Halligan D.L."/>
            <person name="Halpern A.L."/>
            <person name="Halter G.M."/>
            <person name="Han M.V."/>
            <person name="Heger A."/>
            <person name="Hillier L."/>
            <person name="Hinrichs A.S."/>
            <person name="Holmes I."/>
            <person name="Hoskins R.A."/>
            <person name="Hubisz M.J."/>
            <person name="Hultmark D."/>
            <person name="Huntley M.A."/>
            <person name="Jaffe D.B."/>
            <person name="Jagadeeshan S."/>
            <person name="Jeck W.R."/>
            <person name="Johnson J."/>
            <person name="Jones C.D."/>
            <person name="Jordan W.C."/>
            <person name="Karpen G.H."/>
            <person name="Kataoka E."/>
            <person name="Keightley P.D."/>
            <person name="Kheradpour P."/>
            <person name="Kirkness E.F."/>
            <person name="Koerich L.B."/>
            <person name="Kristiansen K."/>
            <person name="Kudrna D."/>
            <person name="Kulathinal R.J."/>
            <person name="Kumar S."/>
            <person name="Kwok R."/>
            <person name="Lander E."/>
            <person name="Langley C.H."/>
            <person name="Lapoint R."/>
            <person name="Lazzaro B.P."/>
            <person name="Lee S.J."/>
            <person name="Levesque L."/>
            <person name="Li R."/>
            <person name="Lin C.F."/>
            <person name="Lin M.F."/>
            <person name="Lindblad-Toh K."/>
            <person name="Llopart A."/>
            <person name="Long M."/>
            <person name="Low L."/>
            <person name="Lozovsky E."/>
            <person name="Lu J."/>
            <person name="Luo M."/>
            <person name="Machado C.A."/>
            <person name="Makalowski W."/>
            <person name="Marzo M."/>
            <person name="Matsuda M."/>
            <person name="Matzkin L."/>
            <person name="McAllister B."/>
            <person name="McBride C.S."/>
            <person name="McKernan B."/>
            <person name="McKernan K."/>
            <person name="Mendez-Lago M."/>
            <person name="Minx P."/>
            <person name="Mollenhauer M.U."/>
            <person name="Montooth K."/>
            <person name="Mount S.M."/>
            <person name="Mu X."/>
            <person name="Myers E."/>
            <person name="Negre B."/>
            <person name="Newfeld S."/>
            <person name="Nielsen R."/>
            <person name="Noor M.A."/>
            <person name="O'Grady P."/>
            <person name="Pachter L."/>
            <person name="Papaceit M."/>
            <person name="Parisi M.J."/>
            <person name="Parisi M."/>
            <person name="Parts L."/>
            <person name="Pedersen J.S."/>
            <person name="Pesole G."/>
            <person name="Phillippy A.M."/>
            <person name="Ponting C.P."/>
            <person name="Pop M."/>
            <person name="Porcelli D."/>
            <person name="Powell J.R."/>
            <person name="Prohaska S."/>
            <person name="Pruitt K."/>
            <person name="Puig M."/>
            <person name="Quesneville H."/>
            <person name="Ram K.R."/>
            <person name="Rand D."/>
            <person name="Rasmussen M.D."/>
            <person name="Reed L.K."/>
            <person name="Reenan R."/>
            <person name="Reily A."/>
            <person name="Remington K.A."/>
            <person name="Rieger T.T."/>
            <person name="Ritchie M.G."/>
            <person name="Robin C."/>
            <person name="Rogers Y.H."/>
            <person name="Rohde C."/>
            <person name="Rozas J."/>
            <person name="Rubenfield M.J."/>
            <person name="Ruiz A."/>
            <person name="Russo S."/>
            <person name="Salzberg S.L."/>
            <person name="Sanchez-Gracia A."/>
            <person name="Saranga D.J."/>
            <person name="Sato H."/>
            <person name="Schaeffer S.W."/>
            <person name="Schatz M.C."/>
            <person name="Schlenke T."/>
            <person name="Schwartz R."/>
            <person name="Segarra C."/>
            <person name="Singh R.S."/>
            <person name="Sirot L."/>
            <person name="Sirota M."/>
            <person name="Sisneros N.B."/>
            <person name="Smith C.D."/>
            <person name="Smith T.F."/>
            <person name="Spieth J."/>
            <person name="Stage D.E."/>
            <person name="Stark A."/>
            <person name="Stephan W."/>
            <person name="Strausberg R.L."/>
            <person name="Strempel S."/>
            <person name="Sturgill D."/>
            <person name="Sutton G."/>
            <person name="Sutton G.G."/>
            <person name="Tao W."/>
            <person name="Teichmann S."/>
            <person name="Tobari Y.N."/>
            <person name="Tomimura Y."/>
            <person name="Tsolas J.M."/>
            <person name="Valente V.L."/>
            <person name="Venter E."/>
            <person name="Venter J.C."/>
            <person name="Vicario S."/>
            <person name="Vieira F.G."/>
            <person name="Vilella A.J."/>
            <person name="Villasante A."/>
            <person name="Walenz B."/>
            <person name="Wang J."/>
            <person name="Wasserman M."/>
            <person name="Watts T."/>
            <person name="Wilson D."/>
            <person name="Wilson R.K."/>
            <person name="Wing R.A."/>
            <person name="Wolfner M.F."/>
            <person name="Wong A."/>
            <person name="Wong G.K."/>
            <person name="Wu C.I."/>
            <person name="Wu G."/>
            <person name="Yamamoto D."/>
            <person name="Yang H.P."/>
            <person name="Yang S.P."/>
            <person name="Yorke J.A."/>
            <person name="Yoshida K."/>
            <person name="Zdobnov E."/>
            <person name="Zhang P."/>
            <person name="Zhang Y."/>
            <person name="Zimin A.V."/>
            <person name="Baldwin J."/>
            <person name="Abdouelleil A."/>
            <person name="Abdulkadir J."/>
            <person name="Abebe A."/>
            <person name="Abera B."/>
            <person name="Abreu J."/>
            <person name="Acer S.C."/>
            <person name="Aftuck L."/>
            <person name="Alexander A."/>
            <person name="An P."/>
            <person name="Anderson E."/>
            <person name="Anderson S."/>
            <person name="Arachi H."/>
            <person name="Azer M."/>
            <person name="Bachantsang P."/>
            <person name="Barry A."/>
            <person name="Bayul T."/>
            <person name="Berlin A."/>
            <person name="Bessette D."/>
            <person name="Bloom T."/>
            <person name="Blye J."/>
            <person name="Boguslavskiy L."/>
            <person name="Bonnet C."/>
            <person name="Boukhgalter B."/>
            <person name="Bourzgui I."/>
            <person name="Brown A."/>
            <person name="Cahill P."/>
            <person name="Channer S."/>
            <person name="Cheshatsang Y."/>
            <person name="Chuda L."/>
            <person name="Citroen M."/>
            <person name="Collymore A."/>
            <person name="Cooke P."/>
            <person name="Costello M."/>
            <person name="D'Aco K."/>
            <person name="Daza R."/>
            <person name="De Haan G."/>
            <person name="DeGray S."/>
            <person name="DeMaso C."/>
            <person name="Dhargay N."/>
            <person name="Dooley K."/>
            <person name="Dooley E."/>
            <person name="Doricent M."/>
            <person name="Dorje P."/>
            <person name="Dorjee K."/>
            <person name="Dupes A."/>
            <person name="Elong R."/>
            <person name="Falk J."/>
            <person name="Farina A."/>
            <person name="Faro S."/>
            <person name="Ferguson D."/>
            <person name="Fisher S."/>
            <person name="Foley C.D."/>
            <person name="Franke A."/>
            <person name="Friedrich D."/>
            <person name="Gadbois L."/>
            <person name="Gearin G."/>
            <person name="Gearin C.R."/>
            <person name="Giannoukos G."/>
            <person name="Goode T."/>
            <person name="Graham J."/>
            <person name="Grandbois E."/>
            <person name="Grewal S."/>
            <person name="Gyaltsen K."/>
            <person name="Hafez N."/>
            <person name="Hagos B."/>
            <person name="Hall J."/>
            <person name="Henson C."/>
            <person name="Hollinger A."/>
            <person name="Honan T."/>
            <person name="Huard M.D."/>
            <person name="Hughes L."/>
            <person name="Hurhula B."/>
            <person name="Husby M.E."/>
            <person name="Kamat A."/>
            <person name="Kanga B."/>
            <person name="Kashin S."/>
            <person name="Khazanovich D."/>
            <person name="Kisner P."/>
            <person name="Lance K."/>
            <person name="Lara M."/>
            <person name="Lee W."/>
            <person name="Lennon N."/>
            <person name="Letendre F."/>
            <person name="LeVine R."/>
            <person name="Lipovsky A."/>
            <person name="Liu X."/>
            <person name="Liu J."/>
            <person name="Liu S."/>
            <person name="Lokyitsang T."/>
            <person name="Lokyitsang Y."/>
            <person name="Lubonja R."/>
            <person name="Lui A."/>
            <person name="MacDonald P."/>
            <person name="Magnisalis V."/>
            <person name="Maru K."/>
            <person name="Matthews C."/>
            <person name="McCusker W."/>
            <person name="McDonough S."/>
            <person name="Mehta T."/>
            <person name="Meldrim J."/>
            <person name="Meneus L."/>
            <person name="Mihai O."/>
            <person name="Mihalev A."/>
            <person name="Mihova T."/>
            <person name="Mittelman R."/>
            <person name="Mlenga V."/>
            <person name="Montmayeur A."/>
            <person name="Mulrain L."/>
            <person name="Navidi A."/>
            <person name="Naylor J."/>
            <person name="Negash T."/>
            <person name="Nguyen T."/>
            <person name="Nguyen N."/>
            <person name="Nicol R."/>
            <person name="Norbu C."/>
            <person name="Norbu N."/>
            <person name="Novod N."/>
            <person name="O'Neill B."/>
            <person name="Osman S."/>
            <person name="Markiewicz E."/>
            <person name="Oyono O.L."/>
            <person name="Patti C."/>
            <person name="Phunkhang P."/>
            <person name="Pierre F."/>
            <person name="Priest M."/>
            <person name="Raghuraman S."/>
            <person name="Rege F."/>
            <person name="Reyes R."/>
            <person name="Rise C."/>
            <person name="Rogov P."/>
            <person name="Ross K."/>
            <person name="Ryan E."/>
            <person name="Settipalli S."/>
            <person name="Shea T."/>
            <person name="Sherpa N."/>
            <person name="Shi L."/>
            <person name="Shih D."/>
            <person name="Sparrow T."/>
            <person name="Spaulding J."/>
            <person name="Stalker J."/>
            <person name="Stange-Thomann N."/>
            <person name="Stavropoulos S."/>
            <person name="Stone C."/>
            <person name="Strader C."/>
            <person name="Tesfaye S."/>
            <person name="Thomson T."/>
            <person name="Thoulutsang Y."/>
            <person name="Thoulutsang D."/>
            <person name="Topham K."/>
            <person name="Topping I."/>
            <person name="Tsamla T."/>
            <person name="Vassiliev H."/>
            <person name="Vo A."/>
            <person name="Wangchuk T."/>
            <person name="Wangdi T."/>
            <person name="Weiand M."/>
            <person name="Wilkinson J."/>
            <person name="Wilson A."/>
            <person name="Yadav S."/>
            <person name="Young G."/>
            <person name="Yu Q."/>
            <person name="Zembek L."/>
            <person name="Zhong D."/>
            <person name="Zimmer A."/>
            <person name="Zwirko Z."/>
            <person name="Jaffe D.B."/>
            <person name="Alvarez P."/>
            <person name="Brockman W."/>
            <person name="Butler J."/>
            <person name="Chin C."/>
            <person name="Gnerre S."/>
            <person name="Grabherr M."/>
            <person name="Kleber M."/>
            <person name="Mauceli E."/>
            <person name="MacCallum I."/>
        </authorList>
    </citation>
    <scope>NUCLEOTIDE SEQUENCE [LARGE SCALE GENOMIC DNA]</scope>
    <source>
        <strain evidence="5">Tucson 14024-0371.13</strain>
    </source>
</reference>
<dbReference type="GeneID" id="6494478"/>
<name>B3MJ11_DROAN</name>
<sequence>MSNLNTSHVLFALLIFSSSCVLASEECIFCRGINCQRSSYEAVEQCSDTLDACVSVFQEGTILSQGCLESVEEDYRTKCQESSKESGIDCEICVTDMCNRVGSKHAGCLQCNSDQDAQCAETPEALKAEQCSIARTGRSFCYAKVEDNRVERGCSLTLSDQVDCLADRNCHLCDPLEVPHCNNQLIQEDDSSTSTEKPTTTSSTSSPESSSPTDSPSSTTISSTDSPSSTTISTTDSPTNPPTTGPTNPPTNAPTNPPEIPTTTAKPNSAHKFHFSIGLIAAQLAFCLYIHHK</sequence>